<dbReference type="InterPro" id="IPR015943">
    <property type="entry name" value="WD40/YVTN_repeat-like_dom_sf"/>
</dbReference>
<dbReference type="KEGG" id="tem:JW646_16950"/>
<evidence type="ECO:0000313" key="3">
    <source>
        <dbReference type="EMBL" id="UEL47298.1"/>
    </source>
</evidence>
<sequence>MNKLKQILVSLITNPILLIAYGFFFYKLAEICKYGRHNYNLQILILLTVFFILVIIITSTKIIKNKKGNLSKLATSKPWKYTSIALIIAITSFYGYNIYKSSVNFGGKLSWLILRAKTERSVEFEHNNFYKYGVEGIFNDINEKYPLPKKLYISNEFQLQFNSDGKITDLYAFVYGKNKDGQEKSYLITYGNKSNKMTIRLDGVVNADYAEDKLLDPLVETVRAINIKKSYLKNNEKEYGLLYSGKRSWGYNTTGLINIYEDGHELKLEDIYNMYLEEFSGEITGYSVSLYIPNKKEEITPFRYNLINDTDWSKSQNILPGDNPNKEEEKPDEFNNPNKSSKEEFHLSNKIGYKLNPVDAALGSTFYELIKTTDGGVTWEKINENPFGDAVGSIYGINFINEKLGFVVTVNKSGDSATLYRSENGGKTFKKVEFNQEEEELEGGLTTSIFDFPTVPYKEGGVLKMIVGQGQDGDYKGDKGVLFESKDNGKTWGKSQSTI</sequence>
<feature type="region of interest" description="Disordered" evidence="1">
    <location>
        <begin position="315"/>
        <end position="342"/>
    </location>
</feature>
<evidence type="ECO:0000256" key="1">
    <source>
        <dbReference type="SAM" id="MobiDB-lite"/>
    </source>
</evidence>
<feature type="compositionally biased region" description="Basic and acidic residues" evidence="1">
    <location>
        <begin position="324"/>
        <end position="333"/>
    </location>
</feature>
<organism evidence="3 4">
    <name type="scientific">Terrisporobacter hibernicus</name>
    <dbReference type="NCBI Taxonomy" id="2813371"/>
    <lineage>
        <taxon>Bacteria</taxon>
        <taxon>Bacillati</taxon>
        <taxon>Bacillota</taxon>
        <taxon>Clostridia</taxon>
        <taxon>Peptostreptococcales</taxon>
        <taxon>Peptostreptococcaceae</taxon>
        <taxon>Terrisporobacter</taxon>
    </lineage>
</organism>
<keyword evidence="2" id="KW-0472">Membrane</keyword>
<dbReference type="Gene3D" id="2.130.10.10">
    <property type="entry name" value="YVTN repeat-like/Quinoprotein amine dehydrogenase"/>
    <property type="match status" value="1"/>
</dbReference>
<feature type="transmembrane region" description="Helical" evidence="2">
    <location>
        <begin position="41"/>
        <end position="60"/>
    </location>
</feature>
<evidence type="ECO:0000256" key="2">
    <source>
        <dbReference type="SAM" id="Phobius"/>
    </source>
</evidence>
<keyword evidence="3" id="KW-0378">Hydrolase</keyword>
<accession>A0AAX2ZDI3</accession>
<gene>
    <name evidence="3" type="ORF">JW646_16950</name>
</gene>
<evidence type="ECO:0000313" key="4">
    <source>
        <dbReference type="Proteomes" id="UP001198983"/>
    </source>
</evidence>
<dbReference type="Proteomes" id="UP001198983">
    <property type="component" value="Chromosome"/>
</dbReference>
<proteinExistence type="predicted"/>
<name>A0AAX2ZDI3_9FIRM</name>
<feature type="transmembrane region" description="Helical" evidence="2">
    <location>
        <begin position="7"/>
        <end position="29"/>
    </location>
</feature>
<reference evidence="3 4" key="1">
    <citation type="journal article" date="2023" name="Int. J. Syst. Evol. Microbiol.">
        <title>Terrisporobacter hibernicus sp. nov., isolated from bovine faeces in Northern Ireland.</title>
        <authorList>
            <person name="Mitchell M."/>
            <person name="Nguyen S.V."/>
            <person name="Connor M."/>
            <person name="Fairley D.J."/>
            <person name="Donoghue O."/>
            <person name="Marshall H."/>
            <person name="Koolman L."/>
            <person name="McMullan G."/>
            <person name="Schaffer K.E."/>
            <person name="McGrath J.W."/>
            <person name="Fanning S."/>
        </authorList>
    </citation>
    <scope>NUCLEOTIDE SEQUENCE [LARGE SCALE GENOMIC DNA]</scope>
    <source>
        <strain evidence="3 4">MCA3</strain>
    </source>
</reference>
<dbReference type="SUPFAM" id="SSF50939">
    <property type="entry name" value="Sialidases"/>
    <property type="match status" value="1"/>
</dbReference>
<dbReference type="AlphaFoldDB" id="A0AAX2ZDI3"/>
<keyword evidence="4" id="KW-1185">Reference proteome</keyword>
<feature type="transmembrane region" description="Helical" evidence="2">
    <location>
        <begin position="81"/>
        <end position="99"/>
    </location>
</feature>
<dbReference type="GO" id="GO:0016787">
    <property type="term" value="F:hydrolase activity"/>
    <property type="evidence" value="ECO:0007669"/>
    <property type="project" value="UniProtKB-KW"/>
</dbReference>
<keyword evidence="2" id="KW-0812">Transmembrane</keyword>
<keyword evidence="2" id="KW-1133">Transmembrane helix</keyword>
<protein>
    <submittedName>
        <fullName evidence="3">Glycosyl hydrolase</fullName>
    </submittedName>
</protein>
<dbReference type="InterPro" id="IPR036278">
    <property type="entry name" value="Sialidase_sf"/>
</dbReference>
<dbReference type="RefSeq" id="WP_228415758.1">
    <property type="nucleotide sequence ID" value="NZ_CP081135.1"/>
</dbReference>
<dbReference type="EMBL" id="CP081135">
    <property type="protein sequence ID" value="UEL47298.1"/>
    <property type="molecule type" value="Genomic_DNA"/>
</dbReference>